<accession>A0A6M3XWP5</accession>
<name>A0A6M3XWP5_9ZZZZ</name>
<proteinExistence type="predicted"/>
<dbReference type="AlphaFoldDB" id="A0A6M3XWP5"/>
<dbReference type="EMBL" id="MT144999">
    <property type="protein sequence ID" value="QJI02409.1"/>
    <property type="molecule type" value="Genomic_DNA"/>
</dbReference>
<organism evidence="2">
    <name type="scientific">viral metagenome</name>
    <dbReference type="NCBI Taxonomy" id="1070528"/>
    <lineage>
        <taxon>unclassified sequences</taxon>
        <taxon>metagenomes</taxon>
        <taxon>organismal metagenomes</taxon>
    </lineage>
</organism>
<dbReference type="Gene3D" id="3.10.620.30">
    <property type="match status" value="1"/>
</dbReference>
<evidence type="ECO:0000259" key="1">
    <source>
        <dbReference type="Pfam" id="PF01841"/>
    </source>
</evidence>
<feature type="domain" description="Transglutaminase-like" evidence="1">
    <location>
        <begin position="23"/>
        <end position="108"/>
    </location>
</feature>
<protein>
    <submittedName>
        <fullName evidence="2">Putative transglutaminase domain-containing protein</fullName>
    </submittedName>
</protein>
<dbReference type="SUPFAM" id="SSF54001">
    <property type="entry name" value="Cysteine proteinases"/>
    <property type="match status" value="1"/>
</dbReference>
<dbReference type="InterPro" id="IPR038765">
    <property type="entry name" value="Papain-like_cys_pep_sf"/>
</dbReference>
<dbReference type="Pfam" id="PF01841">
    <property type="entry name" value="Transglut_core"/>
    <property type="match status" value="1"/>
</dbReference>
<reference evidence="2" key="1">
    <citation type="submission" date="2020-03" db="EMBL/GenBank/DDBJ databases">
        <title>The deep terrestrial virosphere.</title>
        <authorList>
            <person name="Holmfeldt K."/>
            <person name="Nilsson E."/>
            <person name="Simone D."/>
            <person name="Lopez-Fernandez M."/>
            <person name="Wu X."/>
            <person name="de Brujin I."/>
            <person name="Lundin D."/>
            <person name="Andersson A."/>
            <person name="Bertilsson S."/>
            <person name="Dopson M."/>
        </authorList>
    </citation>
    <scope>NUCLEOTIDE SEQUENCE</scope>
    <source>
        <strain evidence="2">TM448B03216</strain>
    </source>
</reference>
<sequence>MTCFIADKDEMVSELARGLNYNPEAMYYWVRDKIAYLPEQRVDLWFTPRTTILNRMGDCDDTSILLSSLLWNAGYRNRMVMSYIPKRDTGHIYVELRDTNGQWLKLDATCKNCEFGEFPDIEEQVIGYIYKDKTVVVNPRLYSVFIGDRFNWKFTLNCEKVVSVCKPYCSVFEDCKKCEDKRVR</sequence>
<evidence type="ECO:0000313" key="2">
    <source>
        <dbReference type="EMBL" id="QJI02409.1"/>
    </source>
</evidence>
<gene>
    <name evidence="2" type="ORF">TM448B03216_0007</name>
</gene>
<dbReference type="InterPro" id="IPR002931">
    <property type="entry name" value="Transglutaminase-like"/>
</dbReference>